<evidence type="ECO:0000256" key="2">
    <source>
        <dbReference type="ARBA" id="ARBA00009085"/>
    </source>
</evidence>
<dbReference type="PROSITE" id="PS00972">
    <property type="entry name" value="USP_1"/>
    <property type="match status" value="1"/>
</dbReference>
<keyword evidence="5" id="KW-0833">Ubl conjugation pathway</keyword>
<evidence type="ECO:0000313" key="14">
    <source>
        <dbReference type="Proteomes" id="UP001558652"/>
    </source>
</evidence>
<dbReference type="GO" id="GO:0006508">
    <property type="term" value="P:proteolysis"/>
    <property type="evidence" value="ECO:0007669"/>
    <property type="project" value="UniProtKB-KW"/>
</dbReference>
<feature type="domain" description="USP" evidence="12">
    <location>
        <begin position="165"/>
        <end position="554"/>
    </location>
</feature>
<dbReference type="PANTHER" id="PTHR24006:SF702">
    <property type="entry name" value="UBIQUITIN CARBOXYL-TERMINAL HYDROLASE 47"/>
    <property type="match status" value="1"/>
</dbReference>
<feature type="region of interest" description="Disordered" evidence="11">
    <location>
        <begin position="419"/>
        <end position="458"/>
    </location>
</feature>
<feature type="compositionally biased region" description="Polar residues" evidence="11">
    <location>
        <begin position="435"/>
        <end position="444"/>
    </location>
</feature>
<dbReference type="InterPro" id="IPR001394">
    <property type="entry name" value="Peptidase_C19_UCH"/>
</dbReference>
<dbReference type="GO" id="GO:0004843">
    <property type="term" value="F:cysteine-type deubiquitinase activity"/>
    <property type="evidence" value="ECO:0007669"/>
    <property type="project" value="UniProtKB-EC"/>
</dbReference>
<reference evidence="13 14" key="1">
    <citation type="submission" date="2024-07" db="EMBL/GenBank/DDBJ databases">
        <title>Chromosome-level genome assembly of the water stick insect Ranatra chinensis (Heteroptera: Nepidae).</title>
        <authorList>
            <person name="Liu X."/>
        </authorList>
    </citation>
    <scope>NUCLEOTIDE SEQUENCE [LARGE SCALE GENOMIC DNA]</scope>
    <source>
        <strain evidence="13">Cailab_2021Rc</strain>
        <tissue evidence="13">Muscle</tissue>
    </source>
</reference>
<evidence type="ECO:0000256" key="3">
    <source>
        <dbReference type="ARBA" id="ARBA00012759"/>
    </source>
</evidence>
<proteinExistence type="inferred from homology"/>
<evidence type="ECO:0000259" key="12">
    <source>
        <dbReference type="PROSITE" id="PS50235"/>
    </source>
</evidence>
<keyword evidence="7" id="KW-0788">Thiol protease</keyword>
<keyword evidence="14" id="KW-1185">Reference proteome</keyword>
<evidence type="ECO:0000256" key="5">
    <source>
        <dbReference type="ARBA" id="ARBA00022786"/>
    </source>
</evidence>
<dbReference type="PROSITE" id="PS50235">
    <property type="entry name" value="USP_3"/>
    <property type="match status" value="1"/>
</dbReference>
<keyword evidence="6" id="KW-0378">Hydrolase</keyword>
<dbReference type="CDD" id="cd02659">
    <property type="entry name" value="peptidase_C19C"/>
    <property type="match status" value="1"/>
</dbReference>
<feature type="region of interest" description="Disordered" evidence="11">
    <location>
        <begin position="841"/>
        <end position="889"/>
    </location>
</feature>
<evidence type="ECO:0000256" key="4">
    <source>
        <dbReference type="ARBA" id="ARBA00022670"/>
    </source>
</evidence>
<dbReference type="EMBL" id="JBFDAA010000007">
    <property type="protein sequence ID" value="KAL1130878.1"/>
    <property type="molecule type" value="Genomic_DNA"/>
</dbReference>
<feature type="compositionally biased region" description="Low complexity" evidence="11">
    <location>
        <begin position="875"/>
        <end position="887"/>
    </location>
</feature>
<feature type="compositionally biased region" description="Polar residues" evidence="11">
    <location>
        <begin position="841"/>
        <end position="858"/>
    </location>
</feature>
<feature type="compositionally biased region" description="Low complexity" evidence="11">
    <location>
        <begin position="903"/>
        <end position="916"/>
    </location>
</feature>
<evidence type="ECO:0000256" key="7">
    <source>
        <dbReference type="ARBA" id="ARBA00022807"/>
    </source>
</evidence>
<name>A0ABD0YHV4_9HEMI</name>
<organism evidence="13 14">
    <name type="scientific">Ranatra chinensis</name>
    <dbReference type="NCBI Taxonomy" id="642074"/>
    <lineage>
        <taxon>Eukaryota</taxon>
        <taxon>Metazoa</taxon>
        <taxon>Ecdysozoa</taxon>
        <taxon>Arthropoda</taxon>
        <taxon>Hexapoda</taxon>
        <taxon>Insecta</taxon>
        <taxon>Pterygota</taxon>
        <taxon>Neoptera</taxon>
        <taxon>Paraneoptera</taxon>
        <taxon>Hemiptera</taxon>
        <taxon>Heteroptera</taxon>
        <taxon>Panheteroptera</taxon>
        <taxon>Nepomorpha</taxon>
        <taxon>Nepidae</taxon>
        <taxon>Ranatrinae</taxon>
        <taxon>Ranatra</taxon>
    </lineage>
</organism>
<protein>
    <recommendedName>
        <fullName evidence="8">Ubiquitin carboxyl-terminal hydrolase 47</fullName>
        <ecNumber evidence="3">3.4.19.12</ecNumber>
    </recommendedName>
    <alternativeName>
        <fullName evidence="9">Ubiquitin thioesterase 47</fullName>
    </alternativeName>
    <alternativeName>
        <fullName evidence="10">Ubiquitin-specific-processing protease 47</fullName>
    </alternativeName>
</protein>
<feature type="region of interest" description="Disordered" evidence="11">
    <location>
        <begin position="901"/>
        <end position="938"/>
    </location>
</feature>
<dbReference type="PROSITE" id="PS00973">
    <property type="entry name" value="USP_2"/>
    <property type="match status" value="1"/>
</dbReference>
<dbReference type="InterPro" id="IPR045578">
    <property type="entry name" value="USP47_C"/>
</dbReference>
<gene>
    <name evidence="13" type="ORF">AAG570_012119</name>
</gene>
<dbReference type="InterPro" id="IPR028889">
    <property type="entry name" value="USP"/>
</dbReference>
<evidence type="ECO:0000256" key="1">
    <source>
        <dbReference type="ARBA" id="ARBA00000707"/>
    </source>
</evidence>
<feature type="compositionally biased region" description="Acidic residues" evidence="11">
    <location>
        <begin position="929"/>
        <end position="938"/>
    </location>
</feature>
<dbReference type="Pfam" id="PF19718">
    <property type="entry name" value="USP47_C"/>
    <property type="match status" value="1"/>
</dbReference>
<dbReference type="InterPro" id="IPR038765">
    <property type="entry name" value="Papain-like_cys_pep_sf"/>
</dbReference>
<dbReference type="Pfam" id="PF25985">
    <property type="entry name" value="Ubiquitin_USP47_N"/>
    <property type="match status" value="1"/>
</dbReference>
<dbReference type="Gene3D" id="3.90.70.10">
    <property type="entry name" value="Cysteine proteinases"/>
    <property type="match status" value="1"/>
</dbReference>
<dbReference type="AlphaFoldDB" id="A0ABD0YHV4"/>
<comment type="catalytic activity">
    <reaction evidence="1">
        <text>Thiol-dependent hydrolysis of ester, thioester, amide, peptide and isopeptide bonds formed by the C-terminal Gly of ubiquitin (a 76-residue protein attached to proteins as an intracellular targeting signal).</text>
        <dbReference type="EC" id="3.4.19.12"/>
    </reaction>
</comment>
<dbReference type="Proteomes" id="UP001558652">
    <property type="component" value="Unassembled WGS sequence"/>
</dbReference>
<evidence type="ECO:0000256" key="6">
    <source>
        <dbReference type="ARBA" id="ARBA00022801"/>
    </source>
</evidence>
<keyword evidence="4" id="KW-0645">Protease</keyword>
<dbReference type="PANTHER" id="PTHR24006">
    <property type="entry name" value="UBIQUITIN CARBOXYL-TERMINAL HYDROLASE"/>
    <property type="match status" value="1"/>
</dbReference>
<evidence type="ECO:0000256" key="8">
    <source>
        <dbReference type="ARBA" id="ARBA00026136"/>
    </source>
</evidence>
<sequence>MVCVADEPRVQCIVRDIVLSSDQIRMYEVTLPASTPVHELINCVATNMNYEPNSFQLTLQSRGPEKTLTTSTLGSLEDLGFCTEPGSRNSLLLQGLENNSSKLAMKLPPGNDVQVKTVSGPSYPSSPPPPLLPPASSPAGDYSYSAPIIRHDTVYFMFIFVPGYVGLVNQAMTCYLNSLLQALFMTPEFRNALYKWKFDSTHGVNAAKCIPFQLQKLFLNLQTSTKTAVETTELTRSFGWESGEVWQQHDIQELCRVMFDALEQEFKETEQADLINQLYQGKMTDYVKCLECGREKSREDTFLDIPLPVRPFGSAVAYGSIEEALRAFVQPETLEGNNQYFCESCNKKCDAHKGLKFSKFPYLLTLHLKRFDFDYNTMHRIKLNDKVVFPEELDLNSFVGCVNNVAKEDVYETVEIPVKSDDSSTADSALDEETCQPSENNLVVNDQDEDEGIDISSSSGNNADYDKIKFLQKGPFIYELYSIMIHSGSASGGHYYAYIKDFAKGEWFCFNDQSVTRITKDDIVKTYGGGPARGYYSGAYSSSTNAYMLMYRQIEGDRNASAIKEDQFPLHIVKLLQEIRDSEENERAMRLRQEEMIKLKVYTNPPVPEVLSQTKLYCYSDTTLTDALHLAYQNLLLEGVVPEEQCRLVSFNRSQDQMEVSFEGREKETIGEIISSLRNSSNYEMFLEIREKDQVFTPYSLGDICMTVFRVDAENEEVISVHNLRTSPCQFLSDLKEFFCTTIPLQSPDIHVILAKPTELVVLTNESTPLNRLGFYSCNRVSYIFLNQLFICSKDERLESLMAFVEKIQNVITLHITLPNTTQDALEGLFIPPLSGIKVNGNNKRATGATQTGRNYPLSNGLEEESTGGGGAGGTSDQSTSEDSSLTDSERTIIGEVQNECQLSSPSDSDQQLSSPETNLPSKFNEMNGETEENWDEETDENKTYFFKCHVYTTEDSQKVLRVIVDRQIDMNTLKNKLEEYVGVESKYFKLYRGPYTEVTNSFNGYKDEEKLLIKLHRYLNEGEYRVKVYCLQINSTNPLEFMFVWIVNKSESVESTKKAILRELEKRHDVKIPLERLEFEQYLADLII</sequence>
<dbReference type="Pfam" id="PF00443">
    <property type="entry name" value="UCH"/>
    <property type="match status" value="1"/>
</dbReference>
<evidence type="ECO:0000256" key="10">
    <source>
        <dbReference type="ARBA" id="ARBA00032453"/>
    </source>
</evidence>
<evidence type="ECO:0000256" key="11">
    <source>
        <dbReference type="SAM" id="MobiDB-lite"/>
    </source>
</evidence>
<comment type="similarity">
    <text evidence="2">Belongs to the peptidase C19 family.</text>
</comment>
<dbReference type="InterPro" id="IPR018200">
    <property type="entry name" value="USP_CS"/>
</dbReference>
<evidence type="ECO:0000313" key="13">
    <source>
        <dbReference type="EMBL" id="KAL1130878.1"/>
    </source>
</evidence>
<dbReference type="EC" id="3.4.19.12" evidence="3"/>
<evidence type="ECO:0000256" key="9">
    <source>
        <dbReference type="ARBA" id="ARBA00029910"/>
    </source>
</evidence>
<comment type="caution">
    <text evidence="13">The sequence shown here is derived from an EMBL/GenBank/DDBJ whole genome shotgun (WGS) entry which is preliminary data.</text>
</comment>
<accession>A0ABD0YHV4</accession>
<dbReference type="InterPro" id="IPR050164">
    <property type="entry name" value="Peptidase_C19"/>
</dbReference>
<dbReference type="SUPFAM" id="SSF54001">
    <property type="entry name" value="Cysteine proteinases"/>
    <property type="match status" value="1"/>
</dbReference>